<gene>
    <name evidence="3" type="ORF">P0M35_05495</name>
</gene>
<dbReference type="RefSeq" id="WP_321535360.1">
    <property type="nucleotide sequence ID" value="NZ_JARGDL010000005.1"/>
</dbReference>
<keyword evidence="4" id="KW-1185">Reference proteome</keyword>
<dbReference type="InterPro" id="IPR012312">
    <property type="entry name" value="Hemerythrin-like"/>
</dbReference>
<dbReference type="Pfam" id="PF01814">
    <property type="entry name" value="Hemerythrin"/>
    <property type="match status" value="1"/>
</dbReference>
<organism evidence="3 4">
    <name type="scientific">Stygiobacter electus</name>
    <dbReference type="NCBI Taxonomy" id="3032292"/>
    <lineage>
        <taxon>Bacteria</taxon>
        <taxon>Pseudomonadati</taxon>
        <taxon>Ignavibacteriota</taxon>
        <taxon>Ignavibacteria</taxon>
        <taxon>Ignavibacteriales</taxon>
        <taxon>Melioribacteraceae</taxon>
        <taxon>Stygiobacter</taxon>
    </lineage>
</organism>
<dbReference type="Pfam" id="PF04282">
    <property type="entry name" value="DUF438"/>
    <property type="match status" value="1"/>
</dbReference>
<evidence type="ECO:0000313" key="4">
    <source>
        <dbReference type="Proteomes" id="UP001221302"/>
    </source>
</evidence>
<proteinExistence type="predicted"/>
<dbReference type="InterPro" id="IPR007380">
    <property type="entry name" value="DUF438"/>
</dbReference>
<dbReference type="PANTHER" id="PTHR39966:SF3">
    <property type="entry name" value="DUF438 DOMAIN-CONTAINING PROTEIN"/>
    <property type="match status" value="1"/>
</dbReference>
<accession>A0AAE3TBR5</accession>
<dbReference type="Proteomes" id="UP001221302">
    <property type="component" value="Unassembled WGS sequence"/>
</dbReference>
<sequence>MSELINNSRIRVDELKKLILDLHKGESVESTKEKLKEKMASVPYGEVVQAEEELIAEGLERDEVLKFCDLHSEALKGSIDTSHSKKIPEGHPIDIFIKENRELEKVIDKIKHIVFEATFRKADELADDLLLKIRSEFNLLMDIEKHYLRKENLLFPFLEKYNITGPPMVMWGKHDETRSFLKSCFALFDEAKNVDIQSFNDMIEMLINPTLKSIEEMIYKEEQILFPMCMDTLTEIDWYEILNQSEEIGYCIYYPEKKWKPEFAKGEEQIVESSDRIKFETGSFTREELESVLNTLPVDITFVDKNDKVKYFSNGKQRIFARPKAVLGRQVQFCHPPSSVHIVNQIVDDFKSGRQDSAKFWINFHGKFTHIAYYAVRNEKGEYLGTLEVSQELDEYRNLTGERRILQYDK</sequence>
<name>A0AAE3TBR5_9BACT</name>
<dbReference type="Pfam" id="PF13596">
    <property type="entry name" value="PAS_10"/>
    <property type="match status" value="1"/>
</dbReference>
<comment type="caution">
    <text evidence="3">The sequence shown here is derived from an EMBL/GenBank/DDBJ whole genome shotgun (WGS) entry which is preliminary data.</text>
</comment>
<dbReference type="EMBL" id="JARGDL010000005">
    <property type="protein sequence ID" value="MDF1611593.1"/>
    <property type="molecule type" value="Genomic_DNA"/>
</dbReference>
<feature type="domain" description="DUF438" evidence="2">
    <location>
        <begin position="15"/>
        <end position="80"/>
    </location>
</feature>
<evidence type="ECO:0000259" key="2">
    <source>
        <dbReference type="Pfam" id="PF04282"/>
    </source>
</evidence>
<reference evidence="3" key="1">
    <citation type="submission" date="2023-03" db="EMBL/GenBank/DDBJ databases">
        <title>Stygiobacter electus gen. nov., sp. nov., facultatively anaerobic thermotolerant bacterium of the class Ignavibacteria from a well of Yessentuki mineral water deposit.</title>
        <authorList>
            <person name="Podosokorskaya O.A."/>
            <person name="Elcheninov A.G."/>
            <person name="Petrova N.F."/>
            <person name="Zavarzina D.G."/>
            <person name="Kublanov I.V."/>
            <person name="Merkel A.Y."/>
        </authorList>
    </citation>
    <scope>NUCLEOTIDE SEQUENCE</scope>
    <source>
        <strain evidence="3">09-Me</strain>
    </source>
</reference>
<feature type="domain" description="Hemerythrin-like" evidence="1">
    <location>
        <begin position="91"/>
        <end position="229"/>
    </location>
</feature>
<dbReference type="GO" id="GO:0005886">
    <property type="term" value="C:plasma membrane"/>
    <property type="evidence" value="ECO:0007669"/>
    <property type="project" value="TreeGrafter"/>
</dbReference>
<evidence type="ECO:0000313" key="3">
    <source>
        <dbReference type="EMBL" id="MDF1611593.1"/>
    </source>
</evidence>
<protein>
    <submittedName>
        <fullName evidence="3">DUF438 domain-containing protein</fullName>
    </submittedName>
</protein>
<dbReference type="InterPro" id="IPR035965">
    <property type="entry name" value="PAS-like_dom_sf"/>
</dbReference>
<evidence type="ECO:0000259" key="1">
    <source>
        <dbReference type="Pfam" id="PF01814"/>
    </source>
</evidence>
<dbReference type="Gene3D" id="1.20.120.520">
    <property type="entry name" value="nmb1532 protein domain like"/>
    <property type="match status" value="1"/>
</dbReference>
<dbReference type="PANTHER" id="PTHR39966">
    <property type="entry name" value="BLL2471 PROTEIN-RELATED"/>
    <property type="match status" value="1"/>
</dbReference>
<dbReference type="SUPFAM" id="SSF55785">
    <property type="entry name" value="PYP-like sensor domain (PAS domain)"/>
    <property type="match status" value="1"/>
</dbReference>
<dbReference type="AlphaFoldDB" id="A0AAE3TBR5"/>